<reference evidence="2 3" key="1">
    <citation type="journal article" date="2014" name="PLoS ONE">
        <title>The first complete genome sequence of the class fimbriimonadia in the phylum armatimonadetes.</title>
        <authorList>
            <person name="Hu Z.Y."/>
            <person name="Wang Y.Z."/>
            <person name="Im W.T."/>
            <person name="Wang S.Y."/>
            <person name="Zhao G.P."/>
            <person name="Zheng H.J."/>
            <person name="Quan Z.X."/>
        </authorList>
    </citation>
    <scope>NUCLEOTIDE SEQUENCE [LARGE SCALE GENOMIC DNA]</scope>
    <source>
        <strain evidence="2">Gsoil 348</strain>
    </source>
</reference>
<name>A0A068NTY9_FIMGI</name>
<dbReference type="InterPro" id="IPR015943">
    <property type="entry name" value="WD40/YVTN_repeat-like_dom_sf"/>
</dbReference>
<dbReference type="HOGENOM" id="CLU_693983_0_0_0"/>
<keyword evidence="1" id="KW-1133">Transmembrane helix</keyword>
<sequence length="397" mass="42616">MDRVTVAAVVPPPIDRVSTNRRPWLWFSVSLALVAGFCGCCGTCIGIDFTKIGEIGRELPYRRASDLREASSKYSGKAEQLTATEDGRVVVIADGKVVKRLDPTTLAPQGSWRALADIESIALSRNGFRAAVVDQDRRLTVLNTASMKPVFSVALERAGQPANRISMVPSFSADGKRVVAVDSQRGLLEFSLSGEAPPRRPVPDNTPVTGVPICSATGEYIVVPSQSGFALFHGQAKAGTIYGEMPAFSPNGSRLAFVRNGHLVVRELKTGSERDRQLPSTAWSLALNDDGNCIVSSPGNFGPWTGGRTFVTNGDGFTLLDHRNVPLLQVGWWHGQPFAAGYGGDVCVFDRETGRQLVLLAGHSSEVKAVVPTNRVMYSLDADGVLLAHRWIAAGKS</sequence>
<evidence type="ECO:0000313" key="3">
    <source>
        <dbReference type="Proteomes" id="UP000027982"/>
    </source>
</evidence>
<evidence type="ECO:0000313" key="2">
    <source>
        <dbReference type="EMBL" id="AIE86837.1"/>
    </source>
</evidence>
<keyword evidence="1" id="KW-0472">Membrane</keyword>
<dbReference type="Gene3D" id="2.130.10.10">
    <property type="entry name" value="YVTN repeat-like/Quinoprotein amine dehydrogenase"/>
    <property type="match status" value="2"/>
</dbReference>
<dbReference type="AlphaFoldDB" id="A0A068NTY9"/>
<feature type="transmembrane region" description="Helical" evidence="1">
    <location>
        <begin position="24"/>
        <end position="47"/>
    </location>
</feature>
<evidence type="ECO:0000256" key="1">
    <source>
        <dbReference type="SAM" id="Phobius"/>
    </source>
</evidence>
<dbReference type="Proteomes" id="UP000027982">
    <property type="component" value="Chromosome"/>
</dbReference>
<accession>A0A068NTY9</accession>
<dbReference type="EMBL" id="CP007139">
    <property type="protein sequence ID" value="AIE86837.1"/>
    <property type="molecule type" value="Genomic_DNA"/>
</dbReference>
<proteinExistence type="predicted"/>
<keyword evidence="1" id="KW-0812">Transmembrane</keyword>
<protein>
    <submittedName>
        <fullName evidence="2">Uncharacterized protein</fullName>
    </submittedName>
</protein>
<dbReference type="SUPFAM" id="SSF82171">
    <property type="entry name" value="DPP6 N-terminal domain-like"/>
    <property type="match status" value="1"/>
</dbReference>
<dbReference type="InterPro" id="IPR011659">
    <property type="entry name" value="WD40"/>
</dbReference>
<gene>
    <name evidence="2" type="ORF">OP10G_3469</name>
</gene>
<organism evidence="2 3">
    <name type="scientific">Fimbriimonas ginsengisoli Gsoil 348</name>
    <dbReference type="NCBI Taxonomy" id="661478"/>
    <lineage>
        <taxon>Bacteria</taxon>
        <taxon>Bacillati</taxon>
        <taxon>Armatimonadota</taxon>
        <taxon>Fimbriimonadia</taxon>
        <taxon>Fimbriimonadales</taxon>
        <taxon>Fimbriimonadaceae</taxon>
        <taxon>Fimbriimonas</taxon>
    </lineage>
</organism>
<dbReference type="KEGG" id="fgi:OP10G_3469"/>
<keyword evidence="3" id="KW-1185">Reference proteome</keyword>
<dbReference type="Pfam" id="PF07676">
    <property type="entry name" value="PD40"/>
    <property type="match status" value="1"/>
</dbReference>